<sequence length="493" mass="55982">MGVFASGRGSGWKSTVGFCCLCIALGFTIGSIIFLLLHLSGTFTPTVSLIVSGLFAVLLSILFFFYKTLRCMGVIFLLSCGMREGRKGVITAGAGIVVFYNIKNIIDNLRILADSITCDLESKRLSLRVMPFEFYRDAIVRVYKEGKNFFEPFGNFVTDQFQCRLSILDKDLETMVNETRHQIDDVVASIKHLIDIASYAGHIVILLLGISIVLVGTRLFVRRFLSQDSKYFENTYITKTFVSYDNAMKEQNEAGVLPLNKKERLKYIKIPCLRIPKKERKRMTLFLVPVFINITVWALITFIDLMLYWLIVTGSTHLQEMPPVTVPINVSLNNKGTISIITISKDSSNIQNSSFQIHLFDTKCSPKPGISLLNSWISLSIIILILFLFGFLSSFLTQIKLLLIASFYPSKDLERVKYLHRKILKKRVGSSARRQALRDIVLKASFWIPILASEQLTHENLQWQVEKCDHQNIDHGTHSNQGFVNPVFEMETT</sequence>
<dbReference type="KEGG" id="xla:108718596"/>
<dbReference type="OrthoDB" id="9949280at2759"/>
<evidence type="ECO:0000259" key="5">
    <source>
        <dbReference type="Pfam" id="PF07782"/>
    </source>
</evidence>
<keyword evidence="2 7" id="KW-0812">Transmembrane</keyword>
<dbReference type="PANTHER" id="PTHR21041">
    <property type="entry name" value="DENDRITIC CELL-SPECIFIC TRANSMEMBRANE PROTEIN"/>
    <property type="match status" value="1"/>
</dbReference>
<gene>
    <name evidence="7" type="primary">LOC108718596</name>
</gene>
<dbReference type="OMA" id="CFKHLRC"/>
<name>A0A1L8FZS0_XENLA</name>
<evidence type="ECO:0000256" key="1">
    <source>
        <dbReference type="ARBA" id="ARBA00004141"/>
    </source>
</evidence>
<keyword evidence="3" id="KW-1133">Transmembrane helix</keyword>
<dbReference type="RefSeq" id="XP_018122414.1">
    <property type="nucleotide sequence ID" value="XM_018266925.2"/>
</dbReference>
<protein>
    <submittedName>
        <fullName evidence="7">Dendritic cell-specific transmembrane protein</fullName>
    </submittedName>
</protein>
<dbReference type="GeneID" id="108718596"/>
<dbReference type="Bgee" id="108718596">
    <property type="expression patterns" value="Expressed in spleen and 2 other cell types or tissues"/>
</dbReference>
<keyword evidence="4" id="KW-0472">Membrane</keyword>
<reference evidence="7" key="1">
    <citation type="submission" date="2025-08" db="UniProtKB">
        <authorList>
            <consortium name="RefSeq"/>
        </authorList>
    </citation>
    <scope>IDENTIFICATION</scope>
    <source>
        <strain evidence="7">J_2021</strain>
        <tissue evidence="7">Erythrocytes</tissue>
    </source>
</reference>
<dbReference type="Pfam" id="PF07782">
    <property type="entry name" value="DC_STAMP"/>
    <property type="match status" value="1"/>
</dbReference>
<dbReference type="GO" id="GO:0009986">
    <property type="term" value="C:cell surface"/>
    <property type="evidence" value="ECO:0000318"/>
    <property type="project" value="GO_Central"/>
</dbReference>
<dbReference type="PANTHER" id="PTHR21041:SF2">
    <property type="entry name" value="DENDRITIC CELL-SPECIFIC TRANSMEMBRANE PROTEIN"/>
    <property type="match status" value="1"/>
</dbReference>
<dbReference type="Proteomes" id="UP000186698">
    <property type="component" value="Chromosome 6L"/>
</dbReference>
<keyword evidence="6" id="KW-1185">Reference proteome</keyword>
<dbReference type="InterPro" id="IPR051856">
    <property type="entry name" value="CSR-E3_Ligase_Protein"/>
</dbReference>
<accession>A0A1L8FZS0</accession>
<proteinExistence type="predicted"/>
<dbReference type="PaxDb" id="8355-A0A1L8FZS0"/>
<dbReference type="CTD" id="108718596"/>
<evidence type="ECO:0000313" key="6">
    <source>
        <dbReference type="Proteomes" id="UP000186698"/>
    </source>
</evidence>
<dbReference type="STRING" id="8355.A0A1L8FZS0"/>
<dbReference type="AlphaFoldDB" id="A0A1L8FZS0"/>
<evidence type="ECO:0000313" key="7">
    <source>
        <dbReference type="RefSeq" id="XP_018122414.1"/>
    </source>
</evidence>
<feature type="domain" description="Dendritic cell-specific transmembrane protein-like" evidence="5">
    <location>
        <begin position="232"/>
        <end position="420"/>
    </location>
</feature>
<organism evidence="6 7">
    <name type="scientific">Xenopus laevis</name>
    <name type="common">African clawed frog</name>
    <dbReference type="NCBI Taxonomy" id="8355"/>
    <lineage>
        <taxon>Eukaryota</taxon>
        <taxon>Metazoa</taxon>
        <taxon>Chordata</taxon>
        <taxon>Craniata</taxon>
        <taxon>Vertebrata</taxon>
        <taxon>Euteleostomi</taxon>
        <taxon>Amphibia</taxon>
        <taxon>Batrachia</taxon>
        <taxon>Anura</taxon>
        <taxon>Pipoidea</taxon>
        <taxon>Pipidae</taxon>
        <taxon>Xenopodinae</taxon>
        <taxon>Xenopus</taxon>
        <taxon>Xenopus</taxon>
    </lineage>
</organism>
<dbReference type="InterPro" id="IPR012858">
    <property type="entry name" value="DC_STAMP-like"/>
</dbReference>
<comment type="subcellular location">
    <subcellularLocation>
        <location evidence="1">Membrane</location>
        <topology evidence="1">Multi-pass membrane protein</topology>
    </subcellularLocation>
</comment>
<evidence type="ECO:0000256" key="4">
    <source>
        <dbReference type="ARBA" id="ARBA00023136"/>
    </source>
</evidence>
<evidence type="ECO:0000256" key="2">
    <source>
        <dbReference type="ARBA" id="ARBA00022692"/>
    </source>
</evidence>
<evidence type="ECO:0000256" key="3">
    <source>
        <dbReference type="ARBA" id="ARBA00022989"/>
    </source>
</evidence>
<dbReference type="GO" id="GO:0005789">
    <property type="term" value="C:endoplasmic reticulum membrane"/>
    <property type="evidence" value="ECO:0000318"/>
    <property type="project" value="GO_Central"/>
</dbReference>